<dbReference type="EC" id="2.7.1.15" evidence="2 12"/>
<dbReference type="PANTHER" id="PTHR10584:SF166">
    <property type="entry name" value="RIBOKINASE"/>
    <property type="match status" value="1"/>
</dbReference>
<comment type="pathway">
    <text evidence="12">Carbohydrate metabolism; D-ribose degradation; D-ribose 5-phosphate from beta-D-ribopyranose: step 2/2.</text>
</comment>
<dbReference type="CDD" id="cd01174">
    <property type="entry name" value="ribokinase"/>
    <property type="match status" value="1"/>
</dbReference>
<dbReference type="InterPro" id="IPR011877">
    <property type="entry name" value="Ribokinase"/>
</dbReference>
<dbReference type="UniPathway" id="UPA00916">
    <property type="reaction ID" value="UER00889"/>
</dbReference>
<feature type="binding site" evidence="12">
    <location>
        <position position="282"/>
    </location>
    <ligand>
        <name>K(+)</name>
        <dbReference type="ChEBI" id="CHEBI:29103"/>
    </ligand>
</feature>
<reference evidence="14 15" key="1">
    <citation type="journal article" date="2011" name="J. Bacteriol.">
        <title>Draft genome sequence of Sporolactobacillus inulinus strain CASD, an efficient D-lactic acid-producing bacterium with high-concentration lactate tolerance capability.</title>
        <authorList>
            <person name="Yu B."/>
            <person name="Su F."/>
            <person name="Wang L."/>
            <person name="Xu K."/>
            <person name="Zhao B."/>
            <person name="Xu P."/>
        </authorList>
    </citation>
    <scope>NUCLEOTIDE SEQUENCE [LARGE SCALE GENOMIC DNA]</scope>
    <source>
        <strain evidence="14 15">CASD</strain>
    </source>
</reference>
<keyword evidence="11 12" id="KW-0119">Carbohydrate metabolism</keyword>
<dbReference type="Gene3D" id="3.40.1190.20">
    <property type="match status" value="1"/>
</dbReference>
<evidence type="ECO:0000256" key="8">
    <source>
        <dbReference type="ARBA" id="ARBA00022840"/>
    </source>
</evidence>
<dbReference type="InterPro" id="IPR002173">
    <property type="entry name" value="Carboh/pur_kinase_PfkB_CS"/>
</dbReference>
<keyword evidence="6 12" id="KW-0547">Nucleotide-binding</keyword>
<evidence type="ECO:0000256" key="4">
    <source>
        <dbReference type="ARBA" id="ARBA00022679"/>
    </source>
</evidence>
<name>A0A0U1QQ46_9BACL</name>
<evidence type="ECO:0000313" key="15">
    <source>
        <dbReference type="Proteomes" id="UP000035553"/>
    </source>
</evidence>
<dbReference type="PROSITE" id="PS00584">
    <property type="entry name" value="PFKB_KINASES_2"/>
    <property type="match status" value="1"/>
</dbReference>
<comment type="similarity">
    <text evidence="12">Belongs to the carbohydrate kinase PfkB family. Ribokinase subfamily.</text>
</comment>
<evidence type="ECO:0000256" key="9">
    <source>
        <dbReference type="ARBA" id="ARBA00022842"/>
    </source>
</evidence>
<evidence type="ECO:0000256" key="11">
    <source>
        <dbReference type="ARBA" id="ARBA00023277"/>
    </source>
</evidence>
<evidence type="ECO:0000313" key="14">
    <source>
        <dbReference type="EMBL" id="KLI02937.1"/>
    </source>
</evidence>
<comment type="catalytic activity">
    <reaction evidence="12">
        <text>D-ribose + ATP = D-ribose 5-phosphate + ADP + H(+)</text>
        <dbReference type="Rhea" id="RHEA:13697"/>
        <dbReference type="ChEBI" id="CHEBI:15378"/>
        <dbReference type="ChEBI" id="CHEBI:30616"/>
        <dbReference type="ChEBI" id="CHEBI:47013"/>
        <dbReference type="ChEBI" id="CHEBI:78346"/>
        <dbReference type="ChEBI" id="CHEBI:456216"/>
        <dbReference type="EC" id="2.7.1.15"/>
    </reaction>
</comment>
<dbReference type="GO" id="GO:0046872">
    <property type="term" value="F:metal ion binding"/>
    <property type="evidence" value="ECO:0007669"/>
    <property type="project" value="UniProtKB-KW"/>
</dbReference>
<evidence type="ECO:0000259" key="13">
    <source>
        <dbReference type="Pfam" id="PF00294"/>
    </source>
</evidence>
<dbReference type="InterPro" id="IPR011611">
    <property type="entry name" value="PfkB_dom"/>
</dbReference>
<keyword evidence="8 12" id="KW-0067">ATP-binding</keyword>
<dbReference type="Proteomes" id="UP000035553">
    <property type="component" value="Unassembled WGS sequence"/>
</dbReference>
<dbReference type="InterPro" id="IPR002139">
    <property type="entry name" value="Ribo/fructo_kinase"/>
</dbReference>
<feature type="binding site" evidence="12">
    <location>
        <begin position="220"/>
        <end position="225"/>
    </location>
    <ligand>
        <name>ATP</name>
        <dbReference type="ChEBI" id="CHEBI:30616"/>
    </ligand>
</feature>
<dbReference type="GO" id="GO:0019303">
    <property type="term" value="P:D-ribose catabolic process"/>
    <property type="evidence" value="ECO:0007669"/>
    <property type="project" value="UniProtKB-UniRule"/>
</dbReference>
<keyword evidence="10 12" id="KW-0630">Potassium</keyword>
<evidence type="ECO:0000256" key="10">
    <source>
        <dbReference type="ARBA" id="ARBA00022958"/>
    </source>
</evidence>
<sequence length="307" mass="32432">MNYDIAVVGSINMDVVAKCGKYPEYGETTFANSVDMLPGGKGSNQAVSAARLGKRTCFIGAVGKDSAGDQLINNFRDKNVDVTHLIRKEKFGTGTFVAIIDHSGENTMVGSKGANEALTAQDIERAFDAIEAKILLIQMETSTVSILTAMKIAKQKGMFVILDPAPADGIVPEAFQYADLTLPNAQETERITGIKVIDEESAQHAAQKIKTLGVPNVIVKMGSQGCLVYQNGQSTLVDSLKVKALDTVGAGDCYAGAIASALVDSDDLVAAAKFATVAAGIKVSRTGGQNAIPTLQEVENYRIANRQ</sequence>
<evidence type="ECO:0000256" key="1">
    <source>
        <dbReference type="ARBA" id="ARBA00005380"/>
    </source>
</evidence>
<evidence type="ECO:0000256" key="5">
    <source>
        <dbReference type="ARBA" id="ARBA00022723"/>
    </source>
</evidence>
<feature type="domain" description="Carbohydrate kinase PfkB" evidence="13">
    <location>
        <begin position="4"/>
        <end position="294"/>
    </location>
</feature>
<dbReference type="PRINTS" id="PR00990">
    <property type="entry name" value="RIBOKINASE"/>
</dbReference>
<dbReference type="GO" id="GO:0004747">
    <property type="term" value="F:ribokinase activity"/>
    <property type="evidence" value="ECO:0007669"/>
    <property type="project" value="UniProtKB-UniRule"/>
</dbReference>
<evidence type="ECO:0000256" key="3">
    <source>
        <dbReference type="ARBA" id="ARBA00016943"/>
    </source>
</evidence>
<feature type="binding site" evidence="12">
    <location>
        <position position="285"/>
    </location>
    <ligand>
        <name>K(+)</name>
        <dbReference type="ChEBI" id="CHEBI:29103"/>
    </ligand>
</feature>
<dbReference type="GO" id="GO:0005524">
    <property type="term" value="F:ATP binding"/>
    <property type="evidence" value="ECO:0007669"/>
    <property type="project" value="UniProtKB-UniRule"/>
</dbReference>
<keyword evidence="9 12" id="KW-0460">Magnesium</keyword>
<comment type="subcellular location">
    <subcellularLocation>
        <location evidence="12">Cytoplasm</location>
    </subcellularLocation>
</comment>
<feature type="binding site" evidence="12">
    <location>
        <position position="287"/>
    </location>
    <ligand>
        <name>K(+)</name>
        <dbReference type="ChEBI" id="CHEBI:29103"/>
    </ligand>
</feature>
<evidence type="ECO:0000256" key="6">
    <source>
        <dbReference type="ARBA" id="ARBA00022741"/>
    </source>
</evidence>
<proteinExistence type="inferred from homology"/>
<comment type="caution">
    <text evidence="14">The sequence shown here is derived from an EMBL/GenBank/DDBJ whole genome shotgun (WGS) entry which is preliminary data.</text>
</comment>
<dbReference type="SUPFAM" id="SSF53613">
    <property type="entry name" value="Ribokinase-like"/>
    <property type="match status" value="1"/>
</dbReference>
<keyword evidence="4 12" id="KW-0808">Transferase</keyword>
<dbReference type="AlphaFoldDB" id="A0A0U1QQ46"/>
<protein>
    <recommendedName>
        <fullName evidence="3 12">Ribokinase</fullName>
        <shortName evidence="12">RK</shortName>
        <ecNumber evidence="2 12">2.7.1.15</ecNumber>
    </recommendedName>
</protein>
<dbReference type="Pfam" id="PF00294">
    <property type="entry name" value="PfkB"/>
    <property type="match status" value="1"/>
</dbReference>
<feature type="binding site" evidence="12">
    <location>
        <begin position="251"/>
        <end position="252"/>
    </location>
    <ligand>
        <name>ATP</name>
        <dbReference type="ChEBI" id="CHEBI:30616"/>
    </ligand>
</feature>
<dbReference type="OrthoDB" id="9775849at2"/>
<feature type="binding site" evidence="12">
    <location>
        <begin position="40"/>
        <end position="44"/>
    </location>
    <ligand>
        <name>substrate</name>
    </ligand>
</feature>
<dbReference type="STRING" id="1069536.SINU_05285"/>
<comment type="caution">
    <text evidence="12">Lacks conserved residue(s) required for the propagation of feature annotation.</text>
</comment>
<feature type="binding site" evidence="12">
    <location>
        <begin position="12"/>
        <end position="14"/>
    </location>
    <ligand>
        <name>substrate</name>
    </ligand>
</feature>
<feature type="binding site" evidence="12">
    <location>
        <position position="140"/>
    </location>
    <ligand>
        <name>substrate</name>
    </ligand>
</feature>
<dbReference type="PANTHER" id="PTHR10584">
    <property type="entry name" value="SUGAR KINASE"/>
    <property type="match status" value="1"/>
</dbReference>
<keyword evidence="5 12" id="KW-0479">Metal-binding</keyword>
<feature type="binding site" evidence="12">
    <location>
        <position position="246"/>
    </location>
    <ligand>
        <name>K(+)</name>
        <dbReference type="ChEBI" id="CHEBI:29103"/>
    </ligand>
</feature>
<keyword evidence="7 12" id="KW-0418">Kinase</keyword>
<evidence type="ECO:0000256" key="2">
    <source>
        <dbReference type="ARBA" id="ARBA00012035"/>
    </source>
</evidence>
<feature type="binding site" evidence="12">
    <location>
        <position position="184"/>
    </location>
    <ligand>
        <name>ATP</name>
        <dbReference type="ChEBI" id="CHEBI:30616"/>
    </ligand>
</feature>
<gene>
    <name evidence="12" type="primary">rbsK</name>
    <name evidence="14" type="ORF">SINU_05285</name>
</gene>
<dbReference type="GO" id="GO:0005737">
    <property type="term" value="C:cytoplasm"/>
    <property type="evidence" value="ECO:0007669"/>
    <property type="project" value="UniProtKB-SubCell"/>
</dbReference>
<keyword evidence="15" id="KW-1185">Reference proteome</keyword>
<dbReference type="EMBL" id="AFVQ02000066">
    <property type="protein sequence ID" value="KLI02937.1"/>
    <property type="molecule type" value="Genomic_DNA"/>
</dbReference>
<dbReference type="InterPro" id="IPR029056">
    <property type="entry name" value="Ribokinase-like"/>
</dbReference>
<comment type="subunit">
    <text evidence="12">Homodimer.</text>
</comment>
<dbReference type="RefSeq" id="WP_010024355.1">
    <property type="nucleotide sequence ID" value="NZ_AFVQ02000066.1"/>
</dbReference>
<evidence type="ECO:0000256" key="12">
    <source>
        <dbReference type="HAMAP-Rule" id="MF_01987"/>
    </source>
</evidence>
<comment type="function">
    <text evidence="12">Catalyzes the phosphorylation of ribose at O-5 in a reaction requiring ATP and magnesium. The resulting D-ribose-5-phosphate can then be used either for sythesis of nucleotides, histidine, and tryptophan, or as a component of the pentose phosphate pathway.</text>
</comment>
<feature type="binding site" evidence="12">
    <location>
        <position position="252"/>
    </location>
    <ligand>
        <name>substrate</name>
    </ligand>
</feature>
<comment type="activity regulation">
    <text evidence="12">Activated by a monovalent cation that binds near, but not in, the active site. The most likely occupant of the site in vivo is potassium. Ion binding induces a conformational change that may alter substrate affinity.</text>
</comment>
<keyword evidence="12" id="KW-0963">Cytoplasm</keyword>
<dbReference type="HAMAP" id="MF_01987">
    <property type="entry name" value="Ribokinase"/>
    <property type="match status" value="1"/>
</dbReference>
<feature type="binding site" evidence="12">
    <location>
        <position position="248"/>
    </location>
    <ligand>
        <name>K(+)</name>
        <dbReference type="ChEBI" id="CHEBI:29103"/>
    </ligand>
</feature>
<organism evidence="14 15">
    <name type="scientific">Sporolactobacillus inulinus CASD</name>
    <dbReference type="NCBI Taxonomy" id="1069536"/>
    <lineage>
        <taxon>Bacteria</taxon>
        <taxon>Bacillati</taxon>
        <taxon>Bacillota</taxon>
        <taxon>Bacilli</taxon>
        <taxon>Bacillales</taxon>
        <taxon>Sporolactobacillaceae</taxon>
        <taxon>Sporolactobacillus</taxon>
    </lineage>
</organism>
<comment type="similarity">
    <text evidence="1">Belongs to the carbohydrate kinase pfkB family.</text>
</comment>
<accession>A0A0U1QQ46</accession>
<feature type="active site" description="Proton acceptor" evidence="12">
    <location>
        <position position="252"/>
    </location>
</feature>
<evidence type="ECO:0000256" key="7">
    <source>
        <dbReference type="ARBA" id="ARBA00022777"/>
    </source>
</evidence>
<comment type="cofactor">
    <cofactor evidence="12">
        <name>Mg(2+)</name>
        <dbReference type="ChEBI" id="CHEBI:18420"/>
    </cofactor>
    <text evidence="12">Requires a divalent cation, most likely magnesium in vivo, as an electrophilic catalyst to aid phosphoryl group transfer. It is the chelate of the metal and the nucleotide that is the actual substrate.</text>
</comment>